<keyword evidence="1" id="KW-0472">Membrane</keyword>
<feature type="transmembrane region" description="Helical" evidence="1">
    <location>
        <begin position="78"/>
        <end position="101"/>
    </location>
</feature>
<dbReference type="EMBL" id="AP025591">
    <property type="protein sequence ID" value="BDG02645.1"/>
    <property type="molecule type" value="Genomic_DNA"/>
</dbReference>
<dbReference type="Gene3D" id="2.60.40.10">
    <property type="entry name" value="Immunoglobulins"/>
    <property type="match status" value="1"/>
</dbReference>
<evidence type="ECO:0000313" key="3">
    <source>
        <dbReference type="EMBL" id="BDG02645.1"/>
    </source>
</evidence>
<dbReference type="SUPFAM" id="SSF81296">
    <property type="entry name" value="E set domains"/>
    <property type="match status" value="1"/>
</dbReference>
<name>A0ABM7WT22_9BACT</name>
<accession>A0ABM7WT22</accession>
<gene>
    <name evidence="3" type="ORF">AMOR_16410</name>
</gene>
<sequence>MTDRELRELLDARPDPARAERALSALPPAARREARALLGLARAAGALPRPLPPADFASRAMARVRAARPPRRGLLERLVGVPLAGSLTAAAAAAFLAVAVARYPGRAPAGPPATAAPPQNRASLALVAPAARDVRVAGDFNGWRPEATPLARDRDGRWHVEIPVERGRRYEYMFVVDGAWVTDPAAAARADDGFGGQNAILDT</sequence>
<keyword evidence="4" id="KW-1185">Reference proteome</keyword>
<reference evidence="4" key="1">
    <citation type="journal article" date="2022" name="Int. J. Syst. Evol. Microbiol.">
        <title>Anaeromyxobacter oryzae sp. nov., Anaeromyxobacter diazotrophicus sp. nov. and Anaeromyxobacter paludicola sp. nov., isolated from paddy soils.</title>
        <authorList>
            <person name="Itoh H."/>
            <person name="Xu Z."/>
            <person name="Mise K."/>
            <person name="Masuda Y."/>
            <person name="Ushijima N."/>
            <person name="Hayakawa C."/>
            <person name="Shiratori Y."/>
            <person name="Senoo K."/>
        </authorList>
    </citation>
    <scope>NUCLEOTIDE SEQUENCE [LARGE SCALE GENOMIC DNA]</scope>
    <source>
        <strain evidence="4">Red232</strain>
    </source>
</reference>
<feature type="domain" description="Glycoside hydrolase family 13 N-terminal" evidence="2">
    <location>
        <begin position="121"/>
        <end position="184"/>
    </location>
</feature>
<dbReference type="RefSeq" id="WP_248360334.1">
    <property type="nucleotide sequence ID" value="NZ_AP025591.1"/>
</dbReference>
<evidence type="ECO:0000256" key="1">
    <source>
        <dbReference type="SAM" id="Phobius"/>
    </source>
</evidence>
<dbReference type="Proteomes" id="UP001162891">
    <property type="component" value="Chromosome"/>
</dbReference>
<dbReference type="InterPro" id="IPR014756">
    <property type="entry name" value="Ig_E-set"/>
</dbReference>
<evidence type="ECO:0000313" key="4">
    <source>
        <dbReference type="Proteomes" id="UP001162891"/>
    </source>
</evidence>
<dbReference type="Pfam" id="PF02922">
    <property type="entry name" value="CBM_48"/>
    <property type="match status" value="1"/>
</dbReference>
<organism evidence="3 4">
    <name type="scientific">Anaeromyxobacter oryzae</name>
    <dbReference type="NCBI Taxonomy" id="2918170"/>
    <lineage>
        <taxon>Bacteria</taxon>
        <taxon>Pseudomonadati</taxon>
        <taxon>Myxococcota</taxon>
        <taxon>Myxococcia</taxon>
        <taxon>Myxococcales</taxon>
        <taxon>Cystobacterineae</taxon>
        <taxon>Anaeromyxobacteraceae</taxon>
        <taxon>Anaeromyxobacter</taxon>
    </lineage>
</organism>
<keyword evidence="1" id="KW-0812">Transmembrane</keyword>
<dbReference type="InterPro" id="IPR004193">
    <property type="entry name" value="Glyco_hydro_13_N"/>
</dbReference>
<protein>
    <recommendedName>
        <fullName evidence="2">Glycoside hydrolase family 13 N-terminal domain-containing protein</fullName>
    </recommendedName>
</protein>
<evidence type="ECO:0000259" key="2">
    <source>
        <dbReference type="Pfam" id="PF02922"/>
    </source>
</evidence>
<dbReference type="InterPro" id="IPR013783">
    <property type="entry name" value="Ig-like_fold"/>
</dbReference>
<proteinExistence type="predicted"/>
<keyword evidence="1" id="KW-1133">Transmembrane helix</keyword>